<organism evidence="7">
    <name type="scientific">Spumella elongata</name>
    <dbReference type="NCBI Taxonomy" id="89044"/>
    <lineage>
        <taxon>Eukaryota</taxon>
        <taxon>Sar</taxon>
        <taxon>Stramenopiles</taxon>
        <taxon>Ochrophyta</taxon>
        <taxon>Chrysophyceae</taxon>
        <taxon>Chromulinales</taxon>
        <taxon>Chromulinaceae</taxon>
        <taxon>Spumella</taxon>
    </lineage>
</organism>
<name>A0A7S3HME3_9STRA</name>
<dbReference type="SUPFAM" id="SSF47336">
    <property type="entry name" value="ACP-like"/>
    <property type="match status" value="1"/>
</dbReference>
<keyword evidence="3" id="KW-0597">Phosphoprotein</keyword>
<gene>
    <name evidence="7" type="ORF">SELO1098_LOCUS28164</name>
</gene>
<keyword evidence="1" id="KW-0596">Phosphopantetheine</keyword>
<evidence type="ECO:0008006" key="8">
    <source>
        <dbReference type="Google" id="ProtNLM"/>
    </source>
</evidence>
<keyword evidence="4" id="KW-0276">Fatty acid metabolism</keyword>
<proteinExistence type="predicted"/>
<evidence type="ECO:0000313" key="7">
    <source>
        <dbReference type="EMBL" id="CAE0299310.1"/>
    </source>
</evidence>
<dbReference type="InterPro" id="IPR036736">
    <property type="entry name" value="ACP-like_sf"/>
</dbReference>
<keyword evidence="2" id="KW-0444">Lipid biosynthesis</keyword>
<dbReference type="InterPro" id="IPR003231">
    <property type="entry name" value="ACP"/>
</dbReference>
<evidence type="ECO:0000256" key="1">
    <source>
        <dbReference type="ARBA" id="ARBA00022450"/>
    </source>
</evidence>
<protein>
    <recommendedName>
        <fullName evidence="8">Acyl carrier protein</fullName>
    </recommendedName>
</protein>
<evidence type="ECO:0000256" key="3">
    <source>
        <dbReference type="ARBA" id="ARBA00022553"/>
    </source>
</evidence>
<dbReference type="GO" id="GO:0000036">
    <property type="term" value="F:acyl carrier activity"/>
    <property type="evidence" value="ECO:0007669"/>
    <property type="project" value="TreeGrafter"/>
</dbReference>
<dbReference type="GO" id="GO:0000035">
    <property type="term" value="F:acyl binding"/>
    <property type="evidence" value="ECO:0007669"/>
    <property type="project" value="TreeGrafter"/>
</dbReference>
<dbReference type="EMBL" id="HBIC01054789">
    <property type="protein sequence ID" value="CAE0299310.1"/>
    <property type="molecule type" value="Transcribed_RNA"/>
</dbReference>
<keyword evidence="6" id="KW-0275">Fatty acid biosynthesis</keyword>
<reference evidence="7" key="1">
    <citation type="submission" date="2021-01" db="EMBL/GenBank/DDBJ databases">
        <authorList>
            <person name="Corre E."/>
            <person name="Pelletier E."/>
            <person name="Niang G."/>
            <person name="Scheremetjew M."/>
            <person name="Finn R."/>
            <person name="Kale V."/>
            <person name="Holt S."/>
            <person name="Cochrane G."/>
            <person name="Meng A."/>
            <person name="Brown T."/>
            <person name="Cohen L."/>
        </authorList>
    </citation>
    <scope>NUCLEOTIDE SEQUENCE</scope>
    <source>
        <strain evidence="7">CCAP 955/1</strain>
    </source>
</reference>
<evidence type="ECO:0000256" key="2">
    <source>
        <dbReference type="ARBA" id="ARBA00022516"/>
    </source>
</evidence>
<evidence type="ECO:0000256" key="4">
    <source>
        <dbReference type="ARBA" id="ARBA00022832"/>
    </source>
</evidence>
<dbReference type="PANTHER" id="PTHR20863:SF28">
    <property type="entry name" value="ACYL CARRIER PROTEIN, MITOCHONDRIAL"/>
    <property type="match status" value="1"/>
</dbReference>
<dbReference type="Gene3D" id="1.10.1200.10">
    <property type="entry name" value="ACP-like"/>
    <property type="match status" value="1"/>
</dbReference>
<dbReference type="PANTHER" id="PTHR20863">
    <property type="entry name" value="ACYL CARRIER PROTEIN"/>
    <property type="match status" value="1"/>
</dbReference>
<dbReference type="GO" id="GO:0005739">
    <property type="term" value="C:mitochondrion"/>
    <property type="evidence" value="ECO:0007669"/>
    <property type="project" value="TreeGrafter"/>
</dbReference>
<keyword evidence="5" id="KW-0443">Lipid metabolism</keyword>
<accession>A0A7S3HME3</accession>
<evidence type="ECO:0000256" key="6">
    <source>
        <dbReference type="ARBA" id="ARBA00023160"/>
    </source>
</evidence>
<sequence>MALRSLKQTFPRIGRAAFSAVAVDAPAGSYLSIQEIEARVLSSLKRVPPCPVNVTLEQNFASDLKFDSGLRKDLNEHIAQEFAVHIPNADVEKFVNGAAVVQYISKHPKAR</sequence>
<evidence type="ECO:0000256" key="5">
    <source>
        <dbReference type="ARBA" id="ARBA00023098"/>
    </source>
</evidence>
<dbReference type="AlphaFoldDB" id="A0A7S3HME3"/>